<proteinExistence type="predicted"/>
<name>A0A9W6C0H6_9CHLO</name>
<dbReference type="EMBL" id="BRXU01000043">
    <property type="protein sequence ID" value="GLC61235.1"/>
    <property type="molecule type" value="Genomic_DNA"/>
</dbReference>
<gene>
    <name evidence="1" type="primary">PLESTB002794</name>
    <name evidence="1" type="ORF">PLESTB_001734000</name>
</gene>
<keyword evidence="2" id="KW-1185">Reference proteome</keyword>
<dbReference type="AlphaFoldDB" id="A0A9W6C0H6"/>
<organism evidence="1 2">
    <name type="scientific">Pleodorina starrii</name>
    <dbReference type="NCBI Taxonomy" id="330485"/>
    <lineage>
        <taxon>Eukaryota</taxon>
        <taxon>Viridiplantae</taxon>
        <taxon>Chlorophyta</taxon>
        <taxon>core chlorophytes</taxon>
        <taxon>Chlorophyceae</taxon>
        <taxon>CS clade</taxon>
        <taxon>Chlamydomonadales</taxon>
        <taxon>Volvocaceae</taxon>
        <taxon>Pleodorina</taxon>
    </lineage>
</organism>
<evidence type="ECO:0000313" key="2">
    <source>
        <dbReference type="Proteomes" id="UP001165080"/>
    </source>
</evidence>
<comment type="caution">
    <text evidence="1">The sequence shown here is derived from an EMBL/GenBank/DDBJ whole genome shotgun (WGS) entry which is preliminary data.</text>
</comment>
<dbReference type="Proteomes" id="UP001165080">
    <property type="component" value="Unassembled WGS sequence"/>
</dbReference>
<dbReference type="SUPFAM" id="SSF51197">
    <property type="entry name" value="Clavaminate synthase-like"/>
    <property type="match status" value="1"/>
</dbReference>
<sequence>MQSHTAVQLYHKLKEAQPQVPDEGIMLSVSAPKMVRMHMKPGQIVLLHVNTVHAGDAGVLNTWSPRIHFYVYQGSVDNETHPVEPMGSLFAALF</sequence>
<protein>
    <submittedName>
        <fullName evidence="1">Uncharacterized protein</fullName>
    </submittedName>
</protein>
<evidence type="ECO:0000313" key="1">
    <source>
        <dbReference type="EMBL" id="GLC61235.1"/>
    </source>
</evidence>
<reference evidence="1 2" key="1">
    <citation type="journal article" date="2023" name="Commun. Biol.">
        <title>Reorganization of the ancestral sex-determining regions during the evolution of trioecy in Pleodorina starrii.</title>
        <authorList>
            <person name="Takahashi K."/>
            <person name="Suzuki S."/>
            <person name="Kawai-Toyooka H."/>
            <person name="Yamamoto K."/>
            <person name="Hamaji T."/>
            <person name="Ootsuki R."/>
            <person name="Yamaguchi H."/>
            <person name="Kawachi M."/>
            <person name="Higashiyama T."/>
            <person name="Nozaki H."/>
        </authorList>
    </citation>
    <scope>NUCLEOTIDE SEQUENCE [LARGE SCALE GENOMIC DNA]</scope>
    <source>
        <strain evidence="1 2">NIES-4479</strain>
    </source>
</reference>
<accession>A0A9W6C0H6</accession>